<dbReference type="EMBL" id="JBFRCH010000027">
    <property type="protein sequence ID" value="MEX3936116.1"/>
    <property type="molecule type" value="Genomic_DNA"/>
</dbReference>
<evidence type="ECO:0000313" key="1">
    <source>
        <dbReference type="EMBL" id="MEX3936116.1"/>
    </source>
</evidence>
<reference evidence="1" key="1">
    <citation type="submission" date="2024-07" db="EMBL/GenBank/DDBJ databases">
        <title>A survey of Mimosa microsymbionts across Brazilian biomes reveals a high diversity of Paraburkholderia nodulating endemic species, but also that Cupriavidus is common as a symbiont of widespread species.</title>
        <authorList>
            <person name="Rouws L."/>
            <person name="Barauna A."/>
            <person name="Beukes C."/>
            <person name="Rouws J.R.C."/>
            <person name="De Faria S.M."/>
            <person name="Gross E."/>
            <person name="Bueno Dos Reis Junior F."/>
            <person name="Simon M.F."/>
            <person name="Maluk M."/>
            <person name="Odee D.W."/>
            <person name="Kenicer G."/>
            <person name="Young J.P.W."/>
            <person name="Reis V.M."/>
            <person name="Zilli J."/>
            <person name="James E.K."/>
        </authorList>
    </citation>
    <scope>NUCLEOTIDE SEQUENCE</scope>
    <source>
        <strain evidence="1">EG181B</strain>
    </source>
</reference>
<sequence length="634" mass="69944">MKVEKPSFFQWEKYPFEVPPELGDRRGKKFQVAVVGAGPVGLATALSLAQQGVSVVVLEARDQLSDSSRTLAVSRRSVQVLDRLGVAEQFRALAVVRERNYIYCGENLIHSAPYEQSPTEKFPDVSVLQQPWTEKVLLDAVVAHSDIELRWLSAVTGVRQDEGSFPTVSVQTERGNYELQVDYVVAADGARGQVRRSLGLAYEEVGDGVVQRNFVICDFEMKTSHPVARRLWIRPPYKPQSAVLLHKQPFDTWRLDYALEDDEQLEDALRPENVAEVVADQVRLLMGSDPLPEWRIVWISSYRPMSRSLTNYRHGRVFFAGDSAHQTPIFGGRGMNQGLLDASNLAWRLATVLNGGAPDALLDRYDAERRPTIVRNLHAIGQATLCMTAPTPGSALMRKAAFDLLPDEPFIYPLIDAFNANRAESLLTPPPEQDPVRGAQEGSPLPDASVDDRGDGHPGFLYDRLARHAFTGIYLSADGNVPRELQHTFDDLQAGGVPVSTVVLAHTHAPTVFEKLDGQDGTWVLVRPDGYVGARIDAPSPETVTAAVASVLCLQQPSGQCDGNRTIFRGSNLNAAMEQSFRSVALALDELQPADAVDFLARLTLLLADEIRDGQRFAHAVDRARDIQKQGEQA</sequence>
<accession>A0ACC6U9B5</accession>
<comment type="caution">
    <text evidence="1">The sequence shown here is derived from an EMBL/GenBank/DDBJ whole genome shotgun (WGS) entry which is preliminary data.</text>
</comment>
<organism evidence="1 2">
    <name type="scientific">Paraburkholderia phymatum</name>
    <dbReference type="NCBI Taxonomy" id="148447"/>
    <lineage>
        <taxon>Bacteria</taxon>
        <taxon>Pseudomonadati</taxon>
        <taxon>Pseudomonadota</taxon>
        <taxon>Betaproteobacteria</taxon>
        <taxon>Burkholderiales</taxon>
        <taxon>Burkholderiaceae</taxon>
        <taxon>Paraburkholderia</taxon>
    </lineage>
</organism>
<evidence type="ECO:0000313" key="2">
    <source>
        <dbReference type="Proteomes" id="UP001558850"/>
    </source>
</evidence>
<gene>
    <name evidence="1" type="ORF">AB4Y32_30740</name>
</gene>
<proteinExistence type="predicted"/>
<name>A0ACC6U9B5_9BURK</name>
<dbReference type="Proteomes" id="UP001558850">
    <property type="component" value="Unassembled WGS sequence"/>
</dbReference>
<protein>
    <submittedName>
        <fullName evidence="1">FAD-dependent oxidoreductase</fullName>
    </submittedName>
</protein>
<keyword evidence="2" id="KW-1185">Reference proteome</keyword>